<dbReference type="EMBL" id="ASRX01000034">
    <property type="protein sequence ID" value="EYF04379.1"/>
    <property type="molecule type" value="Genomic_DNA"/>
</dbReference>
<dbReference type="Gene3D" id="2.30.110.50">
    <property type="match status" value="1"/>
</dbReference>
<dbReference type="OrthoDB" id="5478035at2"/>
<comment type="subcellular location">
    <subcellularLocation>
        <location evidence="1">Secreted</location>
    </subcellularLocation>
</comment>
<dbReference type="InterPro" id="IPR054030">
    <property type="entry name" value="Gp5_Vgr_C"/>
</dbReference>
<dbReference type="AlphaFoldDB" id="A0A017T566"/>
<keyword evidence="7" id="KW-1185">Reference proteome</keyword>
<dbReference type="PANTHER" id="PTHR32305:SF15">
    <property type="entry name" value="PROTEIN RHSA-RELATED"/>
    <property type="match status" value="1"/>
</dbReference>
<protein>
    <submittedName>
        <fullName evidence="6">VgrG protein</fullName>
    </submittedName>
</protein>
<evidence type="ECO:0000313" key="7">
    <source>
        <dbReference type="Proteomes" id="UP000019678"/>
    </source>
</evidence>
<dbReference type="InterPro" id="IPR006533">
    <property type="entry name" value="T6SS_Vgr_RhsGE"/>
</dbReference>
<dbReference type="NCBIfam" id="TIGR03361">
    <property type="entry name" value="VI_Rhs_Vgr"/>
    <property type="match status" value="1"/>
</dbReference>
<dbReference type="Pfam" id="PF22178">
    <property type="entry name" value="Gp5_trimer_C"/>
    <property type="match status" value="1"/>
</dbReference>
<dbReference type="Gene3D" id="4.10.220.110">
    <property type="match status" value="1"/>
</dbReference>
<dbReference type="NCBIfam" id="TIGR01646">
    <property type="entry name" value="vgr_GE"/>
    <property type="match status" value="1"/>
</dbReference>
<gene>
    <name evidence="6" type="ORF">CAP_4518</name>
</gene>
<accession>A0A017T566</accession>
<reference evidence="6 7" key="1">
    <citation type="submission" date="2013-05" db="EMBL/GenBank/DDBJ databases">
        <title>Genome assembly of Chondromyces apiculatus DSM 436.</title>
        <authorList>
            <person name="Sharma G."/>
            <person name="Khatri I."/>
            <person name="Kaur C."/>
            <person name="Mayilraj S."/>
            <person name="Subramanian S."/>
        </authorList>
    </citation>
    <scope>NUCLEOTIDE SEQUENCE [LARGE SCALE GENOMIC DNA]</scope>
    <source>
        <strain evidence="6 7">DSM 436</strain>
    </source>
</reference>
<dbReference type="SUPFAM" id="SSF69255">
    <property type="entry name" value="gp5 N-terminal domain-like"/>
    <property type="match status" value="1"/>
</dbReference>
<dbReference type="STRING" id="1192034.CAP_4518"/>
<dbReference type="Gene3D" id="2.40.50.230">
    <property type="entry name" value="Gp5 N-terminal domain"/>
    <property type="match status" value="1"/>
</dbReference>
<dbReference type="Gene3D" id="3.55.50.10">
    <property type="entry name" value="Baseplate protein-like domains"/>
    <property type="match status" value="1"/>
</dbReference>
<comment type="caution">
    <text evidence="6">The sequence shown here is derived from an EMBL/GenBank/DDBJ whole genome shotgun (WGS) entry which is preliminary data.</text>
</comment>
<dbReference type="Pfam" id="PF04717">
    <property type="entry name" value="Phage_base_V"/>
    <property type="match status" value="1"/>
</dbReference>
<dbReference type="SUPFAM" id="SSF69349">
    <property type="entry name" value="Phage fibre proteins"/>
    <property type="match status" value="1"/>
</dbReference>
<proteinExistence type="inferred from homology"/>
<dbReference type="InterPro" id="IPR006531">
    <property type="entry name" value="Gp5/Vgr_OB"/>
</dbReference>
<dbReference type="PANTHER" id="PTHR32305">
    <property type="match status" value="1"/>
</dbReference>
<dbReference type="InterPro" id="IPR050708">
    <property type="entry name" value="T6SS_VgrG/RHS"/>
</dbReference>
<evidence type="ECO:0000259" key="4">
    <source>
        <dbReference type="Pfam" id="PF04717"/>
    </source>
</evidence>
<dbReference type="InterPro" id="IPR017847">
    <property type="entry name" value="T6SS_RhsGE_Vgr_subset"/>
</dbReference>
<keyword evidence="3" id="KW-0964">Secreted</keyword>
<dbReference type="RefSeq" id="WP_044244207.1">
    <property type="nucleotide sequence ID" value="NZ_ASRX01000034.1"/>
</dbReference>
<evidence type="ECO:0000256" key="2">
    <source>
        <dbReference type="ARBA" id="ARBA00005558"/>
    </source>
</evidence>
<dbReference type="eggNOG" id="COG3501">
    <property type="taxonomic scope" value="Bacteria"/>
</dbReference>
<evidence type="ECO:0000256" key="1">
    <source>
        <dbReference type="ARBA" id="ARBA00004613"/>
    </source>
</evidence>
<dbReference type="SUPFAM" id="SSF69279">
    <property type="entry name" value="Phage tail proteins"/>
    <property type="match status" value="2"/>
</dbReference>
<dbReference type="GO" id="GO:0005576">
    <property type="term" value="C:extracellular region"/>
    <property type="evidence" value="ECO:0007669"/>
    <property type="project" value="UniProtKB-SubCell"/>
</dbReference>
<evidence type="ECO:0000313" key="6">
    <source>
        <dbReference type="EMBL" id="EYF04379.1"/>
    </source>
</evidence>
<feature type="domain" description="Gp5/Type VI secretion system Vgr protein OB-fold" evidence="4">
    <location>
        <begin position="401"/>
        <end position="472"/>
    </location>
</feature>
<dbReference type="Pfam" id="PF05954">
    <property type="entry name" value="Phage_GPD"/>
    <property type="match status" value="1"/>
</dbReference>
<evidence type="ECO:0000259" key="5">
    <source>
        <dbReference type="Pfam" id="PF22178"/>
    </source>
</evidence>
<sequence length="744" mass="82623">MPQLDLKVASGKTLHVRRFTVEEAVSSLFTVAVWARCDEPDLDLEGIIGQDASLSIVHGVVHIAGLGARTWTGICNHVEQAHGVAPLPGQKAESSYFLRIAPRAWVLTQRRNHRIFQHLSIPDILDKILDDWQLKRTWNVDRGSYPKLDYRVQYGESDYAFLSRLAEEAGIAFTFPDDGGSLITFGDKLHQGPKRGGQPLIYAEEPNQAAEKEFVTHVRISHEVRPGLHTIRDHDFRRPSYELFGQSAAAPSPEDRYEQYHYQPGGFLIETAKADGNTPVADDKSIARHEEPFGKARADRAILGRRAGKKQVAFDTNVSDLAPGAIFNVSQHPHPDLGEAADLLVLQCSISGTPGDEWQISGRAVFADTEYRPPLTTPKPRINNVQSAVVVGPAGQEIHVDEFGRVRVQFPWDREHLFNASVGYDRTCWMRVSQGWAGTGYGMIVIPRVGQEVLVGFIEGDPDHPIIVGRVFNATQGVPYKLPDHKTRSTWKSDSSLGGGGFNEIMFEDLKQKELVWMQAQKNLRKLVKNDEVITIGHDRRTYVVRDQTETTGVNRLEVTGVNRTEITDKDRTTFVGTNSLKMVRGDEHEKTDGNMMILIDKDQDIVVRQMKRERVEKDDNLYVVGDRNERVDGNFSVTVDKNHYEKISKNAAIEAGQQIHFKAGSAMVIEAAQDLTLKGPGGFVRIDASGVTIRGTLVRINSGGSAGDGEGANPILPEEAKLAVIEEPERPKPIDLRVDGIGQ</sequence>
<evidence type="ECO:0000256" key="3">
    <source>
        <dbReference type="ARBA" id="ARBA00022525"/>
    </source>
</evidence>
<organism evidence="6 7">
    <name type="scientific">Chondromyces apiculatus DSM 436</name>
    <dbReference type="NCBI Taxonomy" id="1192034"/>
    <lineage>
        <taxon>Bacteria</taxon>
        <taxon>Pseudomonadati</taxon>
        <taxon>Myxococcota</taxon>
        <taxon>Polyangia</taxon>
        <taxon>Polyangiales</taxon>
        <taxon>Polyangiaceae</taxon>
        <taxon>Chondromyces</taxon>
    </lineage>
</organism>
<dbReference type="Proteomes" id="UP000019678">
    <property type="component" value="Unassembled WGS sequence"/>
</dbReference>
<dbReference type="InterPro" id="IPR037026">
    <property type="entry name" value="Vgr_OB-fold_dom_sf"/>
</dbReference>
<feature type="domain" description="Gp5/Type VI secretion system Vgr C-terminal trimerisation" evidence="5">
    <location>
        <begin position="489"/>
        <end position="597"/>
    </location>
</feature>
<name>A0A017T566_9BACT</name>
<comment type="similarity">
    <text evidence="2">Belongs to the VgrG protein family.</text>
</comment>